<comment type="caution">
    <text evidence="6">The sequence shown here is derived from an EMBL/GenBank/DDBJ whole genome shotgun (WGS) entry which is preliminary data.</text>
</comment>
<dbReference type="Pfam" id="PF06271">
    <property type="entry name" value="RDD"/>
    <property type="match status" value="1"/>
</dbReference>
<comment type="subcellular location">
    <subcellularLocation>
        <location evidence="1">Membrane</location>
        <topology evidence="1">Multi-pass membrane protein</topology>
    </subcellularLocation>
</comment>
<evidence type="ECO:0000313" key="7">
    <source>
        <dbReference type="Proteomes" id="UP001185092"/>
    </source>
</evidence>
<organism evidence="6 7">
    <name type="scientific">Aureibacter tunicatorum</name>
    <dbReference type="NCBI Taxonomy" id="866807"/>
    <lineage>
        <taxon>Bacteria</taxon>
        <taxon>Pseudomonadati</taxon>
        <taxon>Bacteroidota</taxon>
        <taxon>Cytophagia</taxon>
        <taxon>Cytophagales</taxon>
        <taxon>Persicobacteraceae</taxon>
        <taxon>Aureibacter</taxon>
    </lineage>
</organism>
<sequence>MIIYYLSEVLFAKTIGKAITKTTVVNEDGKKPSPKEVALRTLCRFVPFEAFSFLNDDAYGIHDKWSKTLVVNDK</sequence>
<keyword evidence="7" id="KW-1185">Reference proteome</keyword>
<dbReference type="RefSeq" id="WP_338390279.1">
    <property type="nucleotide sequence ID" value="NZ_AP025305.1"/>
</dbReference>
<evidence type="ECO:0000256" key="2">
    <source>
        <dbReference type="ARBA" id="ARBA00022692"/>
    </source>
</evidence>
<dbReference type="InterPro" id="IPR010432">
    <property type="entry name" value="RDD"/>
</dbReference>
<protein>
    <submittedName>
        <fullName evidence="6">RDD family membrane protein YckC</fullName>
    </submittedName>
</protein>
<dbReference type="GO" id="GO:0016020">
    <property type="term" value="C:membrane"/>
    <property type="evidence" value="ECO:0007669"/>
    <property type="project" value="UniProtKB-SubCell"/>
</dbReference>
<evidence type="ECO:0000313" key="6">
    <source>
        <dbReference type="EMBL" id="MDR6238739.1"/>
    </source>
</evidence>
<gene>
    <name evidence="6" type="ORF">HNQ88_001776</name>
</gene>
<keyword evidence="4" id="KW-0472">Membrane</keyword>
<evidence type="ECO:0000256" key="3">
    <source>
        <dbReference type="ARBA" id="ARBA00022989"/>
    </source>
</evidence>
<proteinExistence type="predicted"/>
<name>A0AAE3XMP2_9BACT</name>
<evidence type="ECO:0000259" key="5">
    <source>
        <dbReference type="Pfam" id="PF06271"/>
    </source>
</evidence>
<evidence type="ECO:0000256" key="4">
    <source>
        <dbReference type="ARBA" id="ARBA00023136"/>
    </source>
</evidence>
<accession>A0AAE3XMP2</accession>
<dbReference type="AlphaFoldDB" id="A0AAE3XMP2"/>
<dbReference type="Proteomes" id="UP001185092">
    <property type="component" value="Unassembled WGS sequence"/>
</dbReference>
<reference evidence="6" key="1">
    <citation type="submission" date="2023-07" db="EMBL/GenBank/DDBJ databases">
        <title>Genomic Encyclopedia of Type Strains, Phase IV (KMG-IV): sequencing the most valuable type-strain genomes for metagenomic binning, comparative biology and taxonomic classification.</title>
        <authorList>
            <person name="Goeker M."/>
        </authorList>
    </citation>
    <scope>NUCLEOTIDE SEQUENCE</scope>
    <source>
        <strain evidence="6">DSM 26174</strain>
    </source>
</reference>
<dbReference type="EMBL" id="JAVDQD010000002">
    <property type="protein sequence ID" value="MDR6238739.1"/>
    <property type="molecule type" value="Genomic_DNA"/>
</dbReference>
<feature type="domain" description="RDD" evidence="5">
    <location>
        <begin position="2"/>
        <end position="54"/>
    </location>
</feature>
<evidence type="ECO:0000256" key="1">
    <source>
        <dbReference type="ARBA" id="ARBA00004141"/>
    </source>
</evidence>
<keyword evidence="3" id="KW-1133">Transmembrane helix</keyword>
<keyword evidence="2" id="KW-0812">Transmembrane</keyword>